<dbReference type="Gene3D" id="2.60.120.260">
    <property type="entry name" value="Galactose-binding domain-like"/>
    <property type="match status" value="1"/>
</dbReference>
<dbReference type="SUPFAM" id="SSF49785">
    <property type="entry name" value="Galactose-binding domain-like"/>
    <property type="match status" value="1"/>
</dbReference>
<evidence type="ECO:0000259" key="2">
    <source>
        <dbReference type="Pfam" id="PF21307"/>
    </source>
</evidence>
<dbReference type="PANTHER" id="PTHR31084">
    <property type="entry name" value="ALPHA-L-FUCOSIDASE 2"/>
    <property type="match status" value="1"/>
</dbReference>
<feature type="domain" description="Alpha fucosidase A-like C-terminal" evidence="2">
    <location>
        <begin position="852"/>
        <end position="924"/>
    </location>
</feature>
<geneLocation type="plasmid" evidence="4 5">
    <name>1</name>
</geneLocation>
<dbReference type="Gene3D" id="1.50.10.10">
    <property type="match status" value="1"/>
</dbReference>
<dbReference type="KEGG" id="rti:DC20_22075"/>
<dbReference type="Pfam" id="PF14498">
    <property type="entry name" value="Glyco_hyd_65N_2"/>
    <property type="match status" value="2"/>
</dbReference>
<evidence type="ECO:0000259" key="1">
    <source>
        <dbReference type="Pfam" id="PF14498"/>
    </source>
</evidence>
<dbReference type="FunFam" id="1.50.10.10:FF:000028">
    <property type="entry name" value="Alpha-L-fucosidase 2"/>
    <property type="match status" value="1"/>
</dbReference>
<evidence type="ECO:0000259" key="3">
    <source>
        <dbReference type="Pfam" id="PF22124"/>
    </source>
</evidence>
<dbReference type="Gene3D" id="2.70.98.50">
    <property type="entry name" value="putative glycoside hydrolase family protein from bacillus halodurans"/>
    <property type="match status" value="1"/>
</dbReference>
<dbReference type="InterPro" id="IPR012341">
    <property type="entry name" value="6hp_glycosidase-like_sf"/>
</dbReference>
<dbReference type="Pfam" id="PF22124">
    <property type="entry name" value="Glyco_hydro_95_cat"/>
    <property type="match status" value="1"/>
</dbReference>
<dbReference type="InterPro" id="IPR027414">
    <property type="entry name" value="GH95_N_dom"/>
</dbReference>
<dbReference type="GO" id="GO:0005975">
    <property type="term" value="P:carbohydrate metabolic process"/>
    <property type="evidence" value="ECO:0007669"/>
    <property type="project" value="InterPro"/>
</dbReference>
<dbReference type="GO" id="GO:0004560">
    <property type="term" value="F:alpha-L-fucosidase activity"/>
    <property type="evidence" value="ECO:0007669"/>
    <property type="project" value="TreeGrafter"/>
</dbReference>
<keyword evidence="5" id="KW-1185">Reference proteome</keyword>
<dbReference type="Pfam" id="PF21307">
    <property type="entry name" value="Glyco_hydro_95_C"/>
    <property type="match status" value="1"/>
</dbReference>
<feature type="domain" description="Glycosyl hydrolase family 95 N-terminal" evidence="1">
    <location>
        <begin position="285"/>
        <end position="431"/>
    </location>
</feature>
<dbReference type="AlphaFoldDB" id="A0A0P0C9H5"/>
<dbReference type="EMBL" id="CP012644">
    <property type="protein sequence ID" value="ALJ01771.1"/>
    <property type="molecule type" value="Genomic_DNA"/>
</dbReference>
<reference evidence="4 5" key="1">
    <citation type="submission" date="2015-08" db="EMBL/GenBank/DDBJ databases">
        <title>Complete genome sequence of Rufibacter tibetensis strain 1351t, a radiation-resistant bacterium from tibet plateau.</title>
        <authorList>
            <person name="Dai J."/>
        </authorList>
    </citation>
    <scope>NUCLEOTIDE SEQUENCE [LARGE SCALE GENOMIC DNA]</scope>
    <source>
        <strain evidence="4 5">1351</strain>
        <plasmid evidence="4 5">1</plasmid>
    </source>
</reference>
<keyword evidence="4" id="KW-0614">Plasmid</keyword>
<accession>A0A0P0C9H5</accession>
<dbReference type="InterPro" id="IPR054363">
    <property type="entry name" value="GH95_cat"/>
</dbReference>
<proteinExistence type="predicted"/>
<evidence type="ECO:0000313" key="4">
    <source>
        <dbReference type="EMBL" id="ALJ01771.1"/>
    </source>
</evidence>
<dbReference type="PATRIC" id="fig|512763.3.peg.4867"/>
<gene>
    <name evidence="4" type="ORF">DC20_22075</name>
</gene>
<dbReference type="InterPro" id="IPR008928">
    <property type="entry name" value="6-hairpin_glycosidase_sf"/>
</dbReference>
<dbReference type="InterPro" id="IPR049053">
    <property type="entry name" value="AFCA-like_C"/>
</dbReference>
<protein>
    <submittedName>
        <fullName evidence="4">Alpha-L-fucosidase</fullName>
    </submittedName>
</protein>
<dbReference type="SUPFAM" id="SSF48208">
    <property type="entry name" value="Six-hairpin glycosidases"/>
    <property type="match status" value="1"/>
</dbReference>
<name>A0A0P0C9H5_9BACT</name>
<sequence length="934" mass="104396">MITLFAFNTEQAGKQDLTLWYTSPAATWTEALPLGNGRLGGMVFGGVGKERIQFNEETLWTGEPRDYNREGAATYLPKLRKLLEEGKQDEAEALAQTHFMGRKSNEEDYAQKKEAWIQKVKATQMGSGSPARFNYDDSKWEEMAVPASQGWESVGLEGLDGAVWYRTSFLLPKQWDGKDLVLELGRTRDDDFTFVNGKLIGATQGKDISRHYVIPKAQLRKGKNFIAVQVLNYYDKGGLTGVKGNEQPISVYPEDKATGGPDRISLEKPWKVMVLDSGPPSFPQYQAAYQPFGDLWLNFSGHGAPSDYKRELDISQAVARTSYTVHGVTFTREYWASAPNQVIAVHLTASKPGQLSFESSLTSPHKKSANRKVDNTTLALSLQVVNGALRGESFLRADAKGGKVTVSNDKISISKADEVTLYLTAGTNYVKYDDVSGDPAAVCQEALQSVRHQQYEQVKAAHVRDYQQYFNTLSIDLGKSSNQLLPTDQRIANFATSSDPSLAALYLQYGRYLMLASSRPGTRPPNIQGIWNDMMAPPWGSKYTTNINVEMIYWPAEVLNLSPLHEPLFDMIDELAERGRKTAKVHYDAPGWVTHHNTDIWRGTAPINASNHGIWVTGGAWLSHHLWEHYLFTQDEEFLRERAYPVMKESARFFTDFLVEDPKTGWLISTPSNSPENGGLVAGPTMDHQIIRSLFKKCIEASEILQTDQGFRAELKAMWPKIAPNQTGKHGQLQEWLEDVDDPANKHRHVSHLWGMHPGEDITWDKSPELMQAARQSLLFRGDEGTGWSLAWKINFWARFKEGDHAYKMIRMLIHPAASGGGSYPNLFDAHPPFQIDGNFGGAAGIAEMLVQSHEETIDLLPALPAALPEGEIKGVCARGGFVLNMKWGDGKLQGLEVVSKAGNRCSLRYGNRKVNFETQEGKVYRLDRNLKLL</sequence>
<dbReference type="InterPro" id="IPR008979">
    <property type="entry name" value="Galactose-bd-like_sf"/>
</dbReference>
<feature type="domain" description="Glycosyl hydrolase family 95 catalytic" evidence="3">
    <location>
        <begin position="454"/>
        <end position="850"/>
    </location>
</feature>
<dbReference type="Proteomes" id="UP000061382">
    <property type="component" value="Plasmid 1"/>
</dbReference>
<feature type="domain" description="Glycosyl hydrolase family 95 N-terminal" evidence="1">
    <location>
        <begin position="19"/>
        <end position="105"/>
    </location>
</feature>
<dbReference type="PANTHER" id="PTHR31084:SF0">
    <property type="entry name" value="ALPHA-L-FUCOSIDASE 2"/>
    <property type="match status" value="1"/>
</dbReference>
<organism evidence="4 5">
    <name type="scientific">Rufibacter tibetensis</name>
    <dbReference type="NCBI Taxonomy" id="512763"/>
    <lineage>
        <taxon>Bacteria</taxon>
        <taxon>Pseudomonadati</taxon>
        <taxon>Bacteroidota</taxon>
        <taxon>Cytophagia</taxon>
        <taxon>Cytophagales</taxon>
        <taxon>Hymenobacteraceae</taxon>
        <taxon>Rufibacter</taxon>
    </lineage>
</organism>
<evidence type="ECO:0000313" key="5">
    <source>
        <dbReference type="Proteomes" id="UP000061382"/>
    </source>
</evidence>